<protein>
    <submittedName>
        <fullName evidence="1">Uncharacterized protein</fullName>
    </submittedName>
</protein>
<gene>
    <name evidence="1" type="ORF">F7P80_16410</name>
</gene>
<name>A0A6A1QWS1_9BURK</name>
<dbReference type="AlphaFoldDB" id="A0A6A1QWS1"/>
<dbReference type="EMBL" id="VZOT01000025">
    <property type="protein sequence ID" value="KAB0583568.1"/>
    <property type="molecule type" value="Genomic_DNA"/>
</dbReference>
<comment type="caution">
    <text evidence="1">The sequence shown here is derived from an EMBL/GenBank/DDBJ whole genome shotgun (WGS) entry which is preliminary data.</text>
</comment>
<proteinExistence type="predicted"/>
<evidence type="ECO:0000313" key="1">
    <source>
        <dbReference type="EMBL" id="KAB0583568.1"/>
    </source>
</evidence>
<reference evidence="1" key="1">
    <citation type="submission" date="2019-09" db="EMBL/GenBank/DDBJ databases">
        <title>Draft genome sequences of 48 bacterial type strains from the CCUG.</title>
        <authorList>
            <person name="Tunovic T."/>
            <person name="Pineiro-Iglesias B."/>
            <person name="Unosson C."/>
            <person name="Inganas E."/>
            <person name="Ohlen M."/>
            <person name="Cardew S."/>
            <person name="Jensie-Markopoulos S."/>
            <person name="Salva-Serra F."/>
            <person name="Jaen-Luchoro D."/>
            <person name="Karlsson R."/>
            <person name="Svensson-Stadler L."/>
            <person name="Chun J."/>
            <person name="Moore E."/>
        </authorList>
    </citation>
    <scope>NUCLEOTIDE SEQUENCE</scope>
    <source>
        <strain evidence="1">CCUG 15333</strain>
    </source>
</reference>
<organism evidence="1">
    <name type="scientific">Comamonas kerstersii</name>
    <dbReference type="NCBI Taxonomy" id="225992"/>
    <lineage>
        <taxon>Bacteria</taxon>
        <taxon>Pseudomonadati</taxon>
        <taxon>Pseudomonadota</taxon>
        <taxon>Betaproteobacteria</taxon>
        <taxon>Burkholderiales</taxon>
        <taxon>Comamonadaceae</taxon>
        <taxon>Comamonas</taxon>
    </lineage>
</organism>
<accession>A0A6A1QWS1</accession>
<sequence>MPNFTSSKQSASRPSAGPAQLDEKHLAGMIAKLHDPLVASIFLEVLNQYPELETRYLGSYLKAIETVERTQSRNAKARAIGQACKTLRVSAAKASLWVYRSLTFCVARLREHMKQSKRVRPKAKPAANDNVIYLPDASKATGTDN</sequence>
<dbReference type="RefSeq" id="WP_151046144.1">
    <property type="nucleotide sequence ID" value="NZ_CATYED010000033.1"/>
</dbReference>